<feature type="non-terminal residue" evidence="1">
    <location>
        <position position="279"/>
    </location>
</feature>
<proteinExistence type="predicted"/>
<organism evidence="1 2">
    <name type="scientific">Microctonus hyperodae</name>
    <name type="common">Parasitoid wasp</name>
    <dbReference type="NCBI Taxonomy" id="165561"/>
    <lineage>
        <taxon>Eukaryota</taxon>
        <taxon>Metazoa</taxon>
        <taxon>Ecdysozoa</taxon>
        <taxon>Arthropoda</taxon>
        <taxon>Hexapoda</taxon>
        <taxon>Insecta</taxon>
        <taxon>Pterygota</taxon>
        <taxon>Neoptera</taxon>
        <taxon>Endopterygota</taxon>
        <taxon>Hymenoptera</taxon>
        <taxon>Apocrita</taxon>
        <taxon>Ichneumonoidea</taxon>
        <taxon>Braconidae</taxon>
        <taxon>Euphorinae</taxon>
        <taxon>Microctonus</taxon>
    </lineage>
</organism>
<reference evidence="1" key="1">
    <citation type="journal article" date="2023" name="bioRxiv">
        <title>Scaffold-level genome assemblies of two parasitoid biocontrol wasps reveal the parthenogenesis mechanism and an associated novel virus.</title>
        <authorList>
            <person name="Inwood S."/>
            <person name="Skelly J."/>
            <person name="Guhlin J."/>
            <person name="Harrop T."/>
            <person name="Goldson S."/>
            <person name="Dearden P."/>
        </authorList>
    </citation>
    <scope>NUCLEOTIDE SEQUENCE</scope>
    <source>
        <strain evidence="1">Lincoln</strain>
        <tissue evidence="1">Whole body</tissue>
    </source>
</reference>
<dbReference type="EMBL" id="JAQQBR010002908">
    <property type="protein sequence ID" value="KAK0156863.1"/>
    <property type="molecule type" value="Genomic_DNA"/>
</dbReference>
<name>A0AA39C2M3_MICHY</name>
<dbReference type="AlphaFoldDB" id="A0AA39C2M3"/>
<comment type="caution">
    <text evidence="1">The sequence shown here is derived from an EMBL/GenBank/DDBJ whole genome shotgun (WGS) entry which is preliminary data.</text>
</comment>
<dbReference type="Proteomes" id="UP001168972">
    <property type="component" value="Unassembled WGS sequence"/>
</dbReference>
<keyword evidence="2" id="KW-1185">Reference proteome</keyword>
<evidence type="ECO:0000313" key="1">
    <source>
        <dbReference type="EMBL" id="KAK0156863.1"/>
    </source>
</evidence>
<gene>
    <name evidence="1" type="ORF">PV327_011566</name>
</gene>
<protein>
    <submittedName>
        <fullName evidence="1">Uncharacterized protein</fullName>
    </submittedName>
</protein>
<feature type="non-terminal residue" evidence="1">
    <location>
        <position position="1"/>
    </location>
</feature>
<sequence>SNQNTIIKIIEGEKDNFDNSCNRHDAVDSTNTFIQERSPLKEITNAQCTCGLLSIPTFNCKICKIPVHASNKCSVLDENSDDIDRICQQCNTSNNLNFKISLNEIENHKGLARQEMKGKVKKERQNLYLGQSSKKIADTLSFHSNTIRIPILKNGISMGLAFIKIESKQYYFKNTCGFDSLAQILLAAALDFPVIKEKISQLDIPFFILINDLIKKGITSNTYRQRGNILLKFSNKKTKTNPVHVDCATAVNTLYEYLFKECPSFYKLTKCLNKCPISK</sequence>
<evidence type="ECO:0000313" key="2">
    <source>
        <dbReference type="Proteomes" id="UP001168972"/>
    </source>
</evidence>
<accession>A0AA39C2M3</accession>
<reference evidence="1" key="2">
    <citation type="submission" date="2023-03" db="EMBL/GenBank/DDBJ databases">
        <authorList>
            <person name="Inwood S.N."/>
            <person name="Skelly J.G."/>
            <person name="Guhlin J."/>
            <person name="Harrop T.W.R."/>
            <person name="Goldson S.G."/>
            <person name="Dearden P.K."/>
        </authorList>
    </citation>
    <scope>NUCLEOTIDE SEQUENCE</scope>
    <source>
        <strain evidence="1">Lincoln</strain>
        <tissue evidence="1">Whole body</tissue>
    </source>
</reference>